<dbReference type="Gene3D" id="3.40.50.720">
    <property type="entry name" value="NAD(P)-binding Rossmann-like Domain"/>
    <property type="match status" value="2"/>
</dbReference>
<protein>
    <submittedName>
        <fullName evidence="5">Hydroxyacid dehydrogenase</fullName>
    </submittedName>
</protein>
<dbReference type="GO" id="GO:0047545">
    <property type="term" value="F:(S)-2-hydroxyglutarate dehydrogenase activity"/>
    <property type="evidence" value="ECO:0007669"/>
    <property type="project" value="UniProtKB-ARBA"/>
</dbReference>
<proteinExistence type="inferred from homology"/>
<dbReference type="PROSITE" id="PS00670">
    <property type="entry name" value="D_2_HYDROXYACID_DH_2"/>
    <property type="match status" value="1"/>
</dbReference>
<evidence type="ECO:0000313" key="5">
    <source>
        <dbReference type="EMBL" id="TVY07234.1"/>
    </source>
</evidence>
<dbReference type="Proteomes" id="UP000317036">
    <property type="component" value="Unassembled WGS sequence"/>
</dbReference>
<evidence type="ECO:0000313" key="6">
    <source>
        <dbReference type="Proteomes" id="UP000317036"/>
    </source>
</evidence>
<evidence type="ECO:0000256" key="2">
    <source>
        <dbReference type="ARBA" id="ARBA00023002"/>
    </source>
</evidence>
<dbReference type="FunFam" id="3.40.50.720:FF:000041">
    <property type="entry name" value="D-3-phosphoglycerate dehydrogenase"/>
    <property type="match status" value="1"/>
</dbReference>
<dbReference type="InterPro" id="IPR050857">
    <property type="entry name" value="D-2-hydroxyacid_DH"/>
</dbReference>
<accession>A0A559K527</accession>
<comment type="caution">
    <text evidence="5">The sequence shown here is derived from an EMBL/GenBank/DDBJ whole genome shotgun (WGS) entry which is preliminary data.</text>
</comment>
<dbReference type="SUPFAM" id="SSF52283">
    <property type="entry name" value="Formate/glycerate dehydrogenase catalytic domain-like"/>
    <property type="match status" value="1"/>
</dbReference>
<keyword evidence="3" id="KW-0520">NAD</keyword>
<dbReference type="InterPro" id="IPR029753">
    <property type="entry name" value="D-isomer_DH_CS"/>
</dbReference>
<dbReference type="Pfam" id="PF02826">
    <property type="entry name" value="2-Hacid_dh_C"/>
    <property type="match status" value="1"/>
</dbReference>
<evidence type="ECO:0000256" key="3">
    <source>
        <dbReference type="ARBA" id="ARBA00023027"/>
    </source>
</evidence>
<feature type="domain" description="D-isomer specific 2-hydroxyacid dehydrogenase NAD-binding" evidence="4">
    <location>
        <begin position="119"/>
        <end position="292"/>
    </location>
</feature>
<dbReference type="PROSITE" id="PS00671">
    <property type="entry name" value="D_2_HYDROXYACID_DH_3"/>
    <property type="match status" value="1"/>
</dbReference>
<dbReference type="OrthoDB" id="9805416at2"/>
<dbReference type="SUPFAM" id="SSF51735">
    <property type="entry name" value="NAD(P)-binding Rossmann-fold domains"/>
    <property type="match status" value="1"/>
</dbReference>
<name>A0A559K527_9BACL</name>
<comment type="similarity">
    <text evidence="1">Belongs to the D-isomer specific 2-hydroxyacid dehydrogenase family.</text>
</comment>
<organism evidence="5 6">
    <name type="scientific">Paenibacillus cremeus</name>
    <dbReference type="NCBI Taxonomy" id="2163881"/>
    <lineage>
        <taxon>Bacteria</taxon>
        <taxon>Bacillati</taxon>
        <taxon>Bacillota</taxon>
        <taxon>Bacilli</taxon>
        <taxon>Bacillales</taxon>
        <taxon>Paenibacillaceae</taxon>
        <taxon>Paenibacillus</taxon>
    </lineage>
</organism>
<dbReference type="EMBL" id="VNJI01000040">
    <property type="protein sequence ID" value="TVY07234.1"/>
    <property type="molecule type" value="Genomic_DNA"/>
</dbReference>
<dbReference type="AlphaFoldDB" id="A0A559K527"/>
<dbReference type="PANTHER" id="PTHR42789:SF1">
    <property type="entry name" value="D-ISOMER SPECIFIC 2-HYDROXYACID DEHYDROGENASE FAMILY PROTEIN (AFU_ORTHOLOGUE AFUA_6G10090)"/>
    <property type="match status" value="1"/>
</dbReference>
<dbReference type="GO" id="GO:0051287">
    <property type="term" value="F:NAD binding"/>
    <property type="evidence" value="ECO:0007669"/>
    <property type="project" value="InterPro"/>
</dbReference>
<dbReference type="InterPro" id="IPR036291">
    <property type="entry name" value="NAD(P)-bd_dom_sf"/>
</dbReference>
<sequence>MSQPKIVMLQGVHQINRVFAEKHLKQLRALGELVMNEQAVNPTPERVQELIQGADVVITSWGCPRLDASALDLAPNLKLVVHAAGTVKGIVSPELWERDIQITSGACVIGQGVAETALGMTIASLKDMWRLSVVTKQGEWNKQNSKARELYDITVGVIGAGHAGTHYIKLMQNFKVDVLLYDPYVSEEKARAMGARKASLEELLTQADVVSIHAPGIPATDKMINRDTLALMKDDAILINTSRGTVIDEEALAEELAKGRLFACLDTTNPEPPRADHPFRRLPNLVMTPHIAGGVTNGLYALAQFVVDETKAFLEGQSLSGQVEQAQMSIIA</sequence>
<keyword evidence="2" id="KW-0560">Oxidoreductase</keyword>
<evidence type="ECO:0000256" key="1">
    <source>
        <dbReference type="ARBA" id="ARBA00005854"/>
    </source>
</evidence>
<dbReference type="GO" id="GO:0004617">
    <property type="term" value="F:phosphoglycerate dehydrogenase activity"/>
    <property type="evidence" value="ECO:0007669"/>
    <property type="project" value="UniProtKB-ARBA"/>
</dbReference>
<keyword evidence="6" id="KW-1185">Reference proteome</keyword>
<dbReference type="RefSeq" id="WP_144852059.1">
    <property type="nucleotide sequence ID" value="NZ_VNJI01000040.1"/>
</dbReference>
<dbReference type="InterPro" id="IPR006140">
    <property type="entry name" value="D-isomer_DH_NAD-bd"/>
</dbReference>
<dbReference type="GO" id="GO:0006564">
    <property type="term" value="P:L-serine biosynthetic process"/>
    <property type="evidence" value="ECO:0007669"/>
    <property type="project" value="UniProtKB-ARBA"/>
</dbReference>
<dbReference type="PANTHER" id="PTHR42789">
    <property type="entry name" value="D-ISOMER SPECIFIC 2-HYDROXYACID DEHYDROGENASE FAMILY PROTEIN (AFU_ORTHOLOGUE AFUA_6G10090)"/>
    <property type="match status" value="1"/>
</dbReference>
<gene>
    <name evidence="5" type="ORF">FPZ49_24685</name>
</gene>
<reference evidence="5 6" key="1">
    <citation type="submission" date="2019-07" db="EMBL/GenBank/DDBJ databases">
        <authorList>
            <person name="Kim J."/>
        </authorList>
    </citation>
    <scope>NUCLEOTIDE SEQUENCE [LARGE SCALE GENOMIC DNA]</scope>
    <source>
        <strain evidence="5 6">JC52</strain>
    </source>
</reference>
<dbReference type="CDD" id="cd12167">
    <property type="entry name" value="2-Hacid_dh_8"/>
    <property type="match status" value="1"/>
</dbReference>
<evidence type="ECO:0000259" key="4">
    <source>
        <dbReference type="Pfam" id="PF02826"/>
    </source>
</evidence>